<dbReference type="PANTHER" id="PTHR10782">
    <property type="entry name" value="ZINC FINGER MIZ DOMAIN-CONTAINING PROTEIN"/>
    <property type="match status" value="1"/>
</dbReference>
<evidence type="ECO:0000256" key="3">
    <source>
        <dbReference type="ARBA" id="ARBA00022679"/>
    </source>
</evidence>
<dbReference type="Proteomes" id="UP000095009">
    <property type="component" value="Unassembled WGS sequence"/>
</dbReference>
<dbReference type="PROSITE" id="PS51044">
    <property type="entry name" value="ZF_SP_RING"/>
    <property type="match status" value="1"/>
</dbReference>
<dbReference type="GO" id="GO:0016925">
    <property type="term" value="P:protein sumoylation"/>
    <property type="evidence" value="ECO:0007669"/>
    <property type="project" value="UniProtKB-UniPathway"/>
</dbReference>
<feature type="region of interest" description="Disordered" evidence="10">
    <location>
        <begin position="882"/>
        <end position="913"/>
    </location>
</feature>
<evidence type="ECO:0000256" key="8">
    <source>
        <dbReference type="PROSITE-ProRule" id="PRU00452"/>
    </source>
</evidence>
<dbReference type="Pfam" id="PF14324">
    <property type="entry name" value="PINIT"/>
    <property type="match status" value="1"/>
</dbReference>
<feature type="compositionally biased region" description="Polar residues" evidence="10">
    <location>
        <begin position="73"/>
        <end position="93"/>
    </location>
</feature>
<proteinExistence type="inferred from homology"/>
<keyword evidence="4" id="KW-0479">Metal-binding</keyword>
<feature type="compositionally biased region" description="Basic and acidic residues" evidence="10">
    <location>
        <begin position="377"/>
        <end position="395"/>
    </location>
</feature>
<gene>
    <name evidence="13" type="ORF">NADFUDRAFT_50338</name>
</gene>
<evidence type="ECO:0000256" key="7">
    <source>
        <dbReference type="ARBA" id="ARBA00022833"/>
    </source>
</evidence>
<dbReference type="OrthoDB" id="28127at2759"/>
<dbReference type="InterPro" id="IPR004181">
    <property type="entry name" value="Znf_MIZ"/>
</dbReference>
<dbReference type="InterPro" id="IPR023321">
    <property type="entry name" value="PINIT"/>
</dbReference>
<dbReference type="GO" id="GO:0008270">
    <property type="term" value="F:zinc ion binding"/>
    <property type="evidence" value="ECO:0007669"/>
    <property type="project" value="UniProtKB-KW"/>
</dbReference>
<organism evidence="13 14">
    <name type="scientific">Nadsonia fulvescens var. elongata DSM 6958</name>
    <dbReference type="NCBI Taxonomy" id="857566"/>
    <lineage>
        <taxon>Eukaryota</taxon>
        <taxon>Fungi</taxon>
        <taxon>Dikarya</taxon>
        <taxon>Ascomycota</taxon>
        <taxon>Saccharomycotina</taxon>
        <taxon>Dipodascomycetes</taxon>
        <taxon>Dipodascales</taxon>
        <taxon>Dipodascales incertae sedis</taxon>
        <taxon>Nadsonia</taxon>
    </lineage>
</organism>
<reference evidence="13 14" key="1">
    <citation type="journal article" date="2016" name="Proc. Natl. Acad. Sci. U.S.A.">
        <title>Comparative genomics of biotechnologically important yeasts.</title>
        <authorList>
            <person name="Riley R."/>
            <person name="Haridas S."/>
            <person name="Wolfe K.H."/>
            <person name="Lopes M.R."/>
            <person name="Hittinger C.T."/>
            <person name="Goeker M."/>
            <person name="Salamov A.A."/>
            <person name="Wisecaver J.H."/>
            <person name="Long T.M."/>
            <person name="Calvey C.H."/>
            <person name="Aerts A.L."/>
            <person name="Barry K.W."/>
            <person name="Choi C."/>
            <person name="Clum A."/>
            <person name="Coughlan A.Y."/>
            <person name="Deshpande S."/>
            <person name="Douglass A.P."/>
            <person name="Hanson S.J."/>
            <person name="Klenk H.-P."/>
            <person name="LaButti K.M."/>
            <person name="Lapidus A."/>
            <person name="Lindquist E.A."/>
            <person name="Lipzen A.M."/>
            <person name="Meier-Kolthoff J.P."/>
            <person name="Ohm R.A."/>
            <person name="Otillar R.P."/>
            <person name="Pangilinan J.L."/>
            <person name="Peng Y."/>
            <person name="Rokas A."/>
            <person name="Rosa C.A."/>
            <person name="Scheuner C."/>
            <person name="Sibirny A.A."/>
            <person name="Slot J.C."/>
            <person name="Stielow J.B."/>
            <person name="Sun H."/>
            <person name="Kurtzman C.P."/>
            <person name="Blackwell M."/>
            <person name="Grigoriev I.V."/>
            <person name="Jeffries T.W."/>
        </authorList>
    </citation>
    <scope>NUCLEOTIDE SEQUENCE [LARGE SCALE GENOMIC DNA]</scope>
    <source>
        <strain evidence="13 14">DSM 6958</strain>
    </source>
</reference>
<accession>A0A1E3PNI3</accession>
<evidence type="ECO:0000259" key="12">
    <source>
        <dbReference type="PROSITE" id="PS51466"/>
    </source>
</evidence>
<evidence type="ECO:0000256" key="6">
    <source>
        <dbReference type="ARBA" id="ARBA00022786"/>
    </source>
</evidence>
<dbReference type="STRING" id="857566.A0A1E3PNI3"/>
<dbReference type="InterPro" id="IPR038654">
    <property type="entry name" value="PINIT_sf"/>
</dbReference>
<keyword evidence="3" id="KW-0808">Transferase</keyword>
<dbReference type="UniPathway" id="UPA00886"/>
<dbReference type="GO" id="GO:0061665">
    <property type="term" value="F:SUMO ligase activity"/>
    <property type="evidence" value="ECO:0007669"/>
    <property type="project" value="TreeGrafter"/>
</dbReference>
<dbReference type="PROSITE" id="PS51466">
    <property type="entry name" value="PINIT"/>
    <property type="match status" value="1"/>
</dbReference>
<feature type="region of interest" description="Disordered" evidence="10">
    <location>
        <begin position="72"/>
        <end position="93"/>
    </location>
</feature>
<feature type="region of interest" description="Disordered" evidence="10">
    <location>
        <begin position="795"/>
        <end position="846"/>
    </location>
</feature>
<keyword evidence="5 8" id="KW-0863">Zinc-finger</keyword>
<feature type="compositionally biased region" description="Acidic residues" evidence="10">
    <location>
        <begin position="897"/>
        <end position="913"/>
    </location>
</feature>
<name>A0A1E3PNI3_9ASCO</name>
<keyword evidence="7" id="KW-0862">Zinc</keyword>
<evidence type="ECO:0000256" key="10">
    <source>
        <dbReference type="SAM" id="MobiDB-lite"/>
    </source>
</evidence>
<feature type="region of interest" description="Disordered" evidence="10">
    <location>
        <begin position="364"/>
        <end position="398"/>
    </location>
</feature>
<keyword evidence="6" id="KW-0833">Ubl conjugation pathway</keyword>
<evidence type="ECO:0000256" key="2">
    <source>
        <dbReference type="ARBA" id="ARBA00005383"/>
    </source>
</evidence>
<evidence type="ECO:0008006" key="15">
    <source>
        <dbReference type="Google" id="ProtNLM"/>
    </source>
</evidence>
<evidence type="ECO:0000256" key="4">
    <source>
        <dbReference type="ARBA" id="ARBA00022723"/>
    </source>
</evidence>
<dbReference type="InterPro" id="IPR013083">
    <property type="entry name" value="Znf_RING/FYVE/PHD"/>
</dbReference>
<feature type="domain" description="SP-RING-type" evidence="11">
    <location>
        <begin position="266"/>
        <end position="347"/>
    </location>
</feature>
<feature type="compositionally biased region" description="Polar residues" evidence="10">
    <location>
        <begin position="830"/>
        <end position="843"/>
    </location>
</feature>
<evidence type="ECO:0000259" key="11">
    <source>
        <dbReference type="PROSITE" id="PS51044"/>
    </source>
</evidence>
<feature type="compositionally biased region" description="Polar residues" evidence="10">
    <location>
        <begin position="795"/>
        <end position="804"/>
    </location>
</feature>
<dbReference type="AlphaFoldDB" id="A0A1E3PNI3"/>
<evidence type="ECO:0000256" key="1">
    <source>
        <dbReference type="ARBA" id="ARBA00004718"/>
    </source>
</evidence>
<comment type="pathway">
    <text evidence="1">Protein modification; protein sumoylation.</text>
</comment>
<feature type="coiled-coil region" evidence="9">
    <location>
        <begin position="724"/>
        <end position="755"/>
    </location>
</feature>
<sequence>MHYLNTGYKNHDTQRIHQVQLLIENARGELPTMRAAPQYNNFQQNSRDTLQQQQQFHGYPGYITPLYNRQVPGAQTPQMRHPNNTQQTRPSGTTQLTPIVFAGSPFYDLQRALLAPFVCPKSSDNRNVMTVQFSLTPDELIKIQSKQFGVYLLACHYDNLASTRRSMVSFPLTTEVHLNSNLVQANFRGIKNKPGTTKPANLSPHININGEVNRLHISFGHVKQEFAFSICLVKLYSIDALVERVRAHPHIEANTTKELIKQLEGDDEDLVSCGTNLSLKCPLSYGRLQVPIRSICCRHVSCFDAASFLMLQEQHPTWNCPLCNKILTFADLSVDDYLIEILSKTKDDDDTIEIQPDGTWVVREENSDMESSPEPNSIKRETSASSTMKREKFDDQSDIEIVDLDDDEENTEMMNKNNAPNLNDKSAPQEENVLVNNNMYYNNTVGNNGSVDQTPSEDVLMNSSVETTDNNSAISNLRDTVDNPTQNVFKKVNDSQVVNGSTPPFGSNNPVDQDHKSMQVNNTNSNLGNPVYNNGDPTVLNNSNDLVSNFSLAPLTFSSPANTTLNLGSGMPLQLPLPYSAPIDSFPPPAANKTIVTSPGPTASQKEISLPSWDQSTLFGGKPVTSSDVSGTVINENINESSSNMINMNNKEVMNGIVSSDPNFNDNASGNNGSLNRNSTNNVDSNIAGVSGITRSAHINPEMVAPLYNTNILQPLDNGNNIQLNQHNSQLDAINQRLDENMNRQEETLSSLAKVQAAKRNIESITGASSRNGSFDSAGQMPSWSQSSLARVNYNNSPRLSSTGVPRGPRPEFQSSCSSSPGNSCNTSGQNHNISNYNVPNQNHSRDQGYLSYFQSQQLSPLNQSVKPAKIPVVHPHLQSSALNKAATPTHKRPVEDVIDLTLSDEEEPPNKR</sequence>
<evidence type="ECO:0000313" key="14">
    <source>
        <dbReference type="Proteomes" id="UP000095009"/>
    </source>
</evidence>
<keyword evidence="14" id="KW-1185">Reference proteome</keyword>
<dbReference type="PANTHER" id="PTHR10782:SF4">
    <property type="entry name" value="TONALLI, ISOFORM E"/>
    <property type="match status" value="1"/>
</dbReference>
<evidence type="ECO:0000313" key="13">
    <source>
        <dbReference type="EMBL" id="ODQ66417.1"/>
    </source>
</evidence>
<evidence type="ECO:0000256" key="9">
    <source>
        <dbReference type="SAM" id="Coils"/>
    </source>
</evidence>
<dbReference type="Gene3D" id="2.60.120.780">
    <property type="entry name" value="PINIT domain"/>
    <property type="match status" value="1"/>
</dbReference>
<dbReference type="Gene3D" id="3.30.40.10">
    <property type="entry name" value="Zinc/RING finger domain, C3HC4 (zinc finger)"/>
    <property type="match status" value="1"/>
</dbReference>
<protein>
    <recommendedName>
        <fullName evidence="15">SP-RING-type domain-containing protein</fullName>
    </recommendedName>
</protein>
<dbReference type="Pfam" id="PF02891">
    <property type="entry name" value="zf-MIZ"/>
    <property type="match status" value="1"/>
</dbReference>
<feature type="compositionally biased region" description="Low complexity" evidence="10">
    <location>
        <begin position="815"/>
        <end position="829"/>
    </location>
</feature>
<dbReference type="EMBL" id="KV454408">
    <property type="protein sequence ID" value="ODQ66417.1"/>
    <property type="molecule type" value="Genomic_DNA"/>
</dbReference>
<keyword evidence="9" id="KW-0175">Coiled coil</keyword>
<feature type="domain" description="PINIT" evidence="12">
    <location>
        <begin position="86"/>
        <end position="236"/>
    </location>
</feature>
<comment type="similarity">
    <text evidence="2">Belongs to the PIAS family.</text>
</comment>
<evidence type="ECO:0000256" key="5">
    <source>
        <dbReference type="ARBA" id="ARBA00022771"/>
    </source>
</evidence>
<dbReference type="GO" id="GO:0000785">
    <property type="term" value="C:chromatin"/>
    <property type="evidence" value="ECO:0007669"/>
    <property type="project" value="TreeGrafter"/>
</dbReference>